<dbReference type="OMA" id="MKECKHL"/>
<protein>
    <recommendedName>
        <fullName evidence="5">Merozoite surface protein-9</fullName>
    </recommendedName>
</protein>
<reference evidence="3 4" key="1">
    <citation type="submission" date="2014-03" db="EMBL/GenBank/DDBJ databases">
        <title>The Genome Sequence of Plasmodium fragile nilgiri.</title>
        <authorList>
            <consortium name="The Broad Institute Genomics Platform"/>
            <consortium name="The Broad Institute Genome Sequencing Center for Infectious Disease"/>
            <person name="Neafsey D."/>
            <person name="Duraisingh M."/>
            <person name="Young S.K."/>
            <person name="Zeng Q."/>
            <person name="Gargeya S."/>
            <person name="Abouelleil A."/>
            <person name="Alvarado L."/>
            <person name="Chapman S.B."/>
            <person name="Gainer-Dewar J."/>
            <person name="Goldberg J."/>
            <person name="Griggs A."/>
            <person name="Gujja S."/>
            <person name="Hansen M."/>
            <person name="Howarth C."/>
            <person name="Imamovic A."/>
            <person name="Larimer J."/>
            <person name="Pearson M."/>
            <person name="Poon T.W."/>
            <person name="Priest M."/>
            <person name="Roberts A."/>
            <person name="Saif S."/>
            <person name="Shea T."/>
            <person name="Sykes S."/>
            <person name="Wortman J."/>
            <person name="Nusbaum C."/>
            <person name="Birren B."/>
        </authorList>
    </citation>
    <scope>NUCLEOTIDE SEQUENCE [LARGE SCALE GENOMIC DNA]</scope>
    <source>
        <strain evidence="4">nilgiri</strain>
    </source>
</reference>
<dbReference type="Proteomes" id="UP000054561">
    <property type="component" value="Unassembled WGS sequence"/>
</dbReference>
<name>A0A0D9QMN3_PLAFR</name>
<keyword evidence="4" id="KW-1185">Reference proteome</keyword>
<dbReference type="OrthoDB" id="371803at2759"/>
<evidence type="ECO:0000256" key="1">
    <source>
        <dbReference type="SAM" id="MobiDB-lite"/>
    </source>
</evidence>
<gene>
    <name evidence="3" type="ORF">AK88_02332</name>
</gene>
<dbReference type="GeneID" id="24267646"/>
<feature type="compositionally biased region" description="Pro residues" evidence="1">
    <location>
        <begin position="645"/>
        <end position="655"/>
    </location>
</feature>
<dbReference type="AlphaFoldDB" id="A0A0D9QMN3"/>
<accession>A0A0D9QMN3</accession>
<organism evidence="3 4">
    <name type="scientific">Plasmodium fragile</name>
    <dbReference type="NCBI Taxonomy" id="5857"/>
    <lineage>
        <taxon>Eukaryota</taxon>
        <taxon>Sar</taxon>
        <taxon>Alveolata</taxon>
        <taxon>Apicomplexa</taxon>
        <taxon>Aconoidasida</taxon>
        <taxon>Haemosporida</taxon>
        <taxon>Plasmodiidae</taxon>
        <taxon>Plasmodium</taxon>
        <taxon>Plasmodium (Plasmodium)</taxon>
    </lineage>
</organism>
<dbReference type="VEuPathDB" id="PlasmoDB:AK88_02332"/>
<feature type="region of interest" description="Disordered" evidence="1">
    <location>
        <begin position="572"/>
        <end position="655"/>
    </location>
</feature>
<keyword evidence="2" id="KW-0732">Signal</keyword>
<feature type="signal peptide" evidence="2">
    <location>
        <begin position="1"/>
        <end position="20"/>
    </location>
</feature>
<feature type="chain" id="PRO_5002344029" description="Merozoite surface protein-9" evidence="2">
    <location>
        <begin position="21"/>
        <end position="655"/>
    </location>
</feature>
<dbReference type="RefSeq" id="XP_012335386.1">
    <property type="nucleotide sequence ID" value="XM_012479963.1"/>
</dbReference>
<evidence type="ECO:0000256" key="2">
    <source>
        <dbReference type="SAM" id="SignalP"/>
    </source>
</evidence>
<proteinExistence type="predicted"/>
<dbReference type="EMBL" id="KQ001666">
    <property type="protein sequence ID" value="KJP88057.1"/>
    <property type="molecule type" value="Genomic_DNA"/>
</dbReference>
<evidence type="ECO:0000313" key="3">
    <source>
        <dbReference type="EMBL" id="KJP88057.1"/>
    </source>
</evidence>
<sequence length="655" mass="73486">MRVNIIIFSFVVFLVKGYIAKVDDKKSFSKLFDANLVNNYEKLFKVIKCQYCLTQKKGEQNAKCKQIMKECKHLLKNGEYITMLKNLMNDLKVGNNEHVYGPNTTELKKIINFLELHKQQIKKIKNMIDTIKNNKAALLINGGNNAMVHKLNKGMKSLKNSVEYIQKSQDVINEQLSQNDGDLNHVLPDMFQLKGISSKDVNELIQLGNITYNDEEHKHELGSLGVDEIVKTSMKDLFKDGQGLMDVVKNTLIQEGPGIGGDLVNLIEKGKEIGEKIVDIEGMITNKNGTAKMDKATIQKLDHFKTELSSYEFLITSLKGVVLTKLKDILLRLLYKAYINYKTKQAKEAGEAIPTEVPEEQYLDELKKGGLELGIKILFNKLRYLLILIKKKLFPHKFGPKHSNKKQDGKNTDTKQVTAESANLHAPMLRGFVSAEDMSLMNSIDNMIEEIDFYEKEIYKNPHTGEVIHGGHKGTAAGGASGVQGMDDFIIDDMGDDTTDEDDMTEQVAEEVVDQVTEEVADQIAHDTLENIAHDMAHMEAVVHHITNAVQDATHTVNTPQNFLHECPQVATEQHQAEVTPEPITEVTPEHQAEVTPEPPTEITPEHQAEVTPEPPTEITPEHETEVTPEPPTEITPEHQAEVTPEPPTEVTPEP</sequence>
<evidence type="ECO:0000313" key="4">
    <source>
        <dbReference type="Proteomes" id="UP000054561"/>
    </source>
</evidence>
<evidence type="ECO:0008006" key="5">
    <source>
        <dbReference type="Google" id="ProtNLM"/>
    </source>
</evidence>